<organism evidence="3 4">
    <name type="scientific">Trichobilharzia regenti</name>
    <name type="common">Nasal bird schistosome</name>
    <dbReference type="NCBI Taxonomy" id="157069"/>
    <lineage>
        <taxon>Eukaryota</taxon>
        <taxon>Metazoa</taxon>
        <taxon>Spiralia</taxon>
        <taxon>Lophotrochozoa</taxon>
        <taxon>Platyhelminthes</taxon>
        <taxon>Trematoda</taxon>
        <taxon>Digenea</taxon>
        <taxon>Strigeidida</taxon>
        <taxon>Schistosomatoidea</taxon>
        <taxon>Schistosomatidae</taxon>
        <taxon>Trichobilharzia</taxon>
    </lineage>
</organism>
<dbReference type="Pfam" id="PF10229">
    <property type="entry name" value="MMADHC"/>
    <property type="match status" value="1"/>
</dbReference>
<keyword evidence="3" id="KW-1185">Reference proteome</keyword>
<name>A0AA85KA88_TRIRE</name>
<dbReference type="AlphaFoldDB" id="A0AA85KA88"/>
<dbReference type="Proteomes" id="UP000050795">
    <property type="component" value="Unassembled WGS sequence"/>
</dbReference>
<reference evidence="3" key="1">
    <citation type="submission" date="2022-06" db="EMBL/GenBank/DDBJ databases">
        <authorList>
            <person name="Berger JAMES D."/>
            <person name="Berger JAMES D."/>
        </authorList>
    </citation>
    <scope>NUCLEOTIDE SEQUENCE [LARGE SCALE GENOMIC DNA]</scope>
</reference>
<dbReference type="Gene3D" id="3.30.2350.10">
    <property type="entry name" value="Pseudouridine synthase"/>
    <property type="match status" value="1"/>
</dbReference>
<feature type="region of interest" description="Disordered" evidence="1">
    <location>
        <begin position="363"/>
        <end position="459"/>
    </location>
</feature>
<dbReference type="Pfam" id="PF00849">
    <property type="entry name" value="PseudoU_synth_2"/>
    <property type="match status" value="1"/>
</dbReference>
<evidence type="ECO:0000256" key="1">
    <source>
        <dbReference type="SAM" id="MobiDB-lite"/>
    </source>
</evidence>
<dbReference type="GO" id="GO:0009235">
    <property type="term" value="P:cobalamin metabolic process"/>
    <property type="evidence" value="ECO:0007669"/>
    <property type="project" value="InterPro"/>
</dbReference>
<dbReference type="InterPro" id="IPR006145">
    <property type="entry name" value="PsdUridine_synth_RsuA/RluA"/>
</dbReference>
<feature type="compositionally biased region" description="Polar residues" evidence="1">
    <location>
        <begin position="372"/>
        <end position="389"/>
    </location>
</feature>
<reference evidence="4" key="2">
    <citation type="submission" date="2023-11" db="UniProtKB">
        <authorList>
            <consortium name="WormBaseParasite"/>
        </authorList>
    </citation>
    <scope>IDENTIFICATION</scope>
</reference>
<dbReference type="GO" id="GO:0003723">
    <property type="term" value="F:RNA binding"/>
    <property type="evidence" value="ECO:0007669"/>
    <property type="project" value="InterPro"/>
</dbReference>
<proteinExistence type="predicted"/>
<protein>
    <recommendedName>
        <fullName evidence="2">Pseudouridine synthase RsuA/RluA-like domain-containing protein</fullName>
    </recommendedName>
</protein>
<dbReference type="InterPro" id="IPR019362">
    <property type="entry name" value="MMADHC"/>
</dbReference>
<sequence length="862" mass="97862">MMSRRVTNKGFAGFSVLLRKFRSSFNAYSDLEKGKAISVVVVSRSRSGTSQKWPNTKLGPIDSINPKYPLPGFVGLPVPKDEKLPERKYTPAVHTLPPLKEEKYAAVLLDVHNAMEFNDSQPSIIPLISDQLECSIHTCPTLVQRDLANVFPSRKLSTTPLTALILSHHTNESLNMWSEEAADEREQLAQSFITSAIEICASLKELGYWADFIDPFTGKPYIGAHGEAVLTETDETMKHFGFELDNSVCCKMLRHPKWKNHLYRLHSSVLQTVLQHFKDYFGIENDQENEAAKHQKAKCKALTASISFIDDQYFGDHGGKDNDKACEDKADNSFVKDNPREKMIHSSKFDVFDELSEVDSQYFAPSSSKSSMIGNSMPITDSLSMSKSSVIRPERKSHPHRVSPIVNVSKNSSNRKKQNIHLEKPVHDSSSSLTQDDELEYSEENDNDDDNYESDPVEYGADTVRIVRQRTKLNLYTGTTLDVSSNNKQGSSIPEKLDSHGYRVPDEDIFKFDFLTEEEAAMVLYKSIIDIRENVIIMNKPYGIASQPGNNCKHNIIDLLPRVELIVRKNRKDKGHGDAEQQQQPGELSLVHRLDKDSSGIMLIARNRDAALKLQEAYSRRWIKKDYLCVTVGIPRSEYGYIQLPLIERNFSGIRKMCIPKLDRHTQEKICKEMQLDVDNHMTDGHTTEDCDITDAISLLQTKMQVNKNPITWYHMLDKRNSAALMLCSTLTGVKHQIRAHLAFGLQTPILGDHKYSHAEYLAPQRLPKYLLEALKVRQSKVRYLGLHLHASSVHFRVTPTTSLSSMDGGDFFNFIRSKGSANSMNNNRGPLKFYAPLPNHFRDNLKRIGLKLPGYLRQLYR</sequence>
<evidence type="ECO:0000259" key="2">
    <source>
        <dbReference type="Pfam" id="PF00849"/>
    </source>
</evidence>
<dbReference type="WBParaSite" id="TREG1_72750.1">
    <property type="protein sequence ID" value="TREG1_72750.1"/>
    <property type="gene ID" value="TREG1_72750"/>
</dbReference>
<dbReference type="PANTHER" id="PTHR13192:SF3">
    <property type="entry name" value="COBALAMIN TRAFFICKING PROTEIN CBLD"/>
    <property type="match status" value="1"/>
</dbReference>
<evidence type="ECO:0000313" key="3">
    <source>
        <dbReference type="Proteomes" id="UP000050795"/>
    </source>
</evidence>
<dbReference type="CDD" id="cd02869">
    <property type="entry name" value="PseudoU_synth_RluA_like"/>
    <property type="match status" value="1"/>
</dbReference>
<dbReference type="GO" id="GO:0009982">
    <property type="term" value="F:pseudouridine synthase activity"/>
    <property type="evidence" value="ECO:0007669"/>
    <property type="project" value="InterPro"/>
</dbReference>
<evidence type="ECO:0000313" key="4">
    <source>
        <dbReference type="WBParaSite" id="TREG1_72750.1"/>
    </source>
</evidence>
<feature type="compositionally biased region" description="Acidic residues" evidence="1">
    <location>
        <begin position="435"/>
        <end position="456"/>
    </location>
</feature>
<dbReference type="InterPro" id="IPR020103">
    <property type="entry name" value="PsdUridine_synth_cat_dom_sf"/>
</dbReference>
<dbReference type="SUPFAM" id="SSF55120">
    <property type="entry name" value="Pseudouridine synthase"/>
    <property type="match status" value="1"/>
</dbReference>
<dbReference type="PANTHER" id="PTHR13192">
    <property type="entry name" value="MY011 PROTEIN"/>
    <property type="match status" value="1"/>
</dbReference>
<dbReference type="GO" id="GO:0001522">
    <property type="term" value="P:pseudouridine synthesis"/>
    <property type="evidence" value="ECO:0007669"/>
    <property type="project" value="InterPro"/>
</dbReference>
<accession>A0AA85KA88</accession>
<feature type="domain" description="Pseudouridine synthase RsuA/RluA-like" evidence="2">
    <location>
        <begin position="534"/>
        <end position="743"/>
    </location>
</feature>